<protein>
    <submittedName>
        <fullName evidence="2">Uncharacterized protein</fullName>
    </submittedName>
</protein>
<evidence type="ECO:0000313" key="2">
    <source>
        <dbReference type="EMBL" id="MCA9729062.1"/>
    </source>
</evidence>
<feature type="compositionally biased region" description="Basic and acidic residues" evidence="1">
    <location>
        <begin position="1"/>
        <end position="11"/>
    </location>
</feature>
<feature type="region of interest" description="Disordered" evidence="1">
    <location>
        <begin position="285"/>
        <end position="314"/>
    </location>
</feature>
<name>A0A956M1V8_UNCEI</name>
<sequence length="314" mass="35800">MPDVGERRTAEDAEAEGAEPSMSMESTDSYKRLYLEQQFLVQLGRDLERVSLRTPDSHLLRIVLRRLGEALEADLAVQTDVRHPQSRLERPYRLDLSSPIDEAICAPLLRDFDDAGARILAGQPLGPLRREMLVFAIEADDRLLAIYGFLRQTRLFNRTQLHFGQDVVRLVCDRLVARERERERSLREKISTKIFSELRPKDVLYQILHGLRKLFRYDHSGTVLLLGPDRRTLTVQAEIVVWTKAKSERIGEQIRLDEDLAAWLEADEHRSLLVRDGVALTPPGYASHGAYEPPERLRQPLLAPPAGSPAARSM</sequence>
<dbReference type="Proteomes" id="UP000697710">
    <property type="component" value="Unassembled WGS sequence"/>
</dbReference>
<reference evidence="2" key="2">
    <citation type="journal article" date="2021" name="Microbiome">
        <title>Successional dynamics and alternative stable states in a saline activated sludge microbial community over 9 years.</title>
        <authorList>
            <person name="Wang Y."/>
            <person name="Ye J."/>
            <person name="Ju F."/>
            <person name="Liu L."/>
            <person name="Boyd J.A."/>
            <person name="Deng Y."/>
            <person name="Parks D.H."/>
            <person name="Jiang X."/>
            <person name="Yin X."/>
            <person name="Woodcroft B.J."/>
            <person name="Tyson G.W."/>
            <person name="Hugenholtz P."/>
            <person name="Polz M.F."/>
            <person name="Zhang T."/>
        </authorList>
    </citation>
    <scope>NUCLEOTIDE SEQUENCE</scope>
    <source>
        <strain evidence="2">HKST-UBA01</strain>
    </source>
</reference>
<gene>
    <name evidence="2" type="ORF">KC729_15330</name>
</gene>
<proteinExistence type="predicted"/>
<feature type="region of interest" description="Disordered" evidence="1">
    <location>
        <begin position="1"/>
        <end position="25"/>
    </location>
</feature>
<dbReference type="Gene3D" id="3.30.450.40">
    <property type="match status" value="1"/>
</dbReference>
<dbReference type="EMBL" id="JAGQHR010000560">
    <property type="protein sequence ID" value="MCA9729062.1"/>
    <property type="molecule type" value="Genomic_DNA"/>
</dbReference>
<evidence type="ECO:0000313" key="3">
    <source>
        <dbReference type="Proteomes" id="UP000697710"/>
    </source>
</evidence>
<dbReference type="InterPro" id="IPR029016">
    <property type="entry name" value="GAF-like_dom_sf"/>
</dbReference>
<dbReference type="AlphaFoldDB" id="A0A956M1V8"/>
<evidence type="ECO:0000256" key="1">
    <source>
        <dbReference type="SAM" id="MobiDB-lite"/>
    </source>
</evidence>
<reference evidence="2" key="1">
    <citation type="submission" date="2020-04" db="EMBL/GenBank/DDBJ databases">
        <authorList>
            <person name="Zhang T."/>
        </authorList>
    </citation>
    <scope>NUCLEOTIDE SEQUENCE</scope>
    <source>
        <strain evidence="2">HKST-UBA01</strain>
    </source>
</reference>
<organism evidence="2 3">
    <name type="scientific">Eiseniibacteriota bacterium</name>
    <dbReference type="NCBI Taxonomy" id="2212470"/>
    <lineage>
        <taxon>Bacteria</taxon>
        <taxon>Candidatus Eiseniibacteriota</taxon>
    </lineage>
</organism>
<accession>A0A956M1V8</accession>
<feature type="non-terminal residue" evidence="2">
    <location>
        <position position="314"/>
    </location>
</feature>
<comment type="caution">
    <text evidence="2">The sequence shown here is derived from an EMBL/GenBank/DDBJ whole genome shotgun (WGS) entry which is preliminary data.</text>
</comment>